<dbReference type="InterPro" id="IPR050266">
    <property type="entry name" value="AB_hydrolase_sf"/>
</dbReference>
<dbReference type="HOGENOM" id="CLU_020336_18_1_1"/>
<feature type="signal peptide" evidence="1">
    <location>
        <begin position="1"/>
        <end position="17"/>
    </location>
</feature>
<dbReference type="GO" id="GO:0016020">
    <property type="term" value="C:membrane"/>
    <property type="evidence" value="ECO:0007669"/>
    <property type="project" value="TreeGrafter"/>
</dbReference>
<organism evidence="3 4">
    <name type="scientific">Botryobasidium botryosum (strain FD-172 SS1)</name>
    <dbReference type="NCBI Taxonomy" id="930990"/>
    <lineage>
        <taxon>Eukaryota</taxon>
        <taxon>Fungi</taxon>
        <taxon>Dikarya</taxon>
        <taxon>Basidiomycota</taxon>
        <taxon>Agaricomycotina</taxon>
        <taxon>Agaricomycetes</taxon>
        <taxon>Cantharellales</taxon>
        <taxon>Botryobasidiaceae</taxon>
        <taxon>Botryobasidium</taxon>
    </lineage>
</organism>
<dbReference type="GO" id="GO:0046464">
    <property type="term" value="P:acylglycerol catabolic process"/>
    <property type="evidence" value="ECO:0007669"/>
    <property type="project" value="TreeGrafter"/>
</dbReference>
<dbReference type="PANTHER" id="PTHR43798:SF33">
    <property type="entry name" value="HYDROLASE, PUTATIVE (AFU_ORTHOLOGUE AFUA_2G14860)-RELATED"/>
    <property type="match status" value="1"/>
</dbReference>
<dbReference type="Proteomes" id="UP000027195">
    <property type="component" value="Unassembled WGS sequence"/>
</dbReference>
<dbReference type="GO" id="GO:0047372">
    <property type="term" value="F:monoacylglycerol lipase activity"/>
    <property type="evidence" value="ECO:0007669"/>
    <property type="project" value="TreeGrafter"/>
</dbReference>
<dbReference type="SUPFAM" id="SSF53474">
    <property type="entry name" value="alpha/beta-Hydrolases"/>
    <property type="match status" value="1"/>
</dbReference>
<accession>A0A067LYA5</accession>
<gene>
    <name evidence="3" type="ORF">BOTBODRAFT_180826</name>
</gene>
<feature type="domain" description="AB hydrolase-1" evidence="2">
    <location>
        <begin position="39"/>
        <end position="277"/>
    </location>
</feature>
<dbReference type="Gene3D" id="3.40.50.1820">
    <property type="entry name" value="alpha/beta hydrolase"/>
    <property type="match status" value="1"/>
</dbReference>
<keyword evidence="1" id="KW-0732">Signal</keyword>
<protein>
    <recommendedName>
        <fullName evidence="2">AB hydrolase-1 domain-containing protein</fullName>
    </recommendedName>
</protein>
<sequence length="312" mass="34712">MLLQLFTLFALAQPLFALFIHSKDGTQIYAEAQGNPANPAIVWVHGYISNSFIFDNVFQSQDYLSKYYMVRFDLRGFGLSDKPLDQAFYASHKFAEDVDAVVQEFKLVKPFIAGWSYGGSILADIYDLHGDGAISGFISFAGVPTAALATNFSLPPLLALFPNLLEDTNVTTSSSSAIQFAENLIYNPDAVTPQTMAMWVGLVEYTPQEVKELTITRVQNATRLFSEGGPSLPFLYFVAEEDKSANGTAVAQYLQPKFKKFEVVSVPNSGHLPFLEGYELVRDKISAFVQNTTATAKRNEHRARRLAQRTRF</sequence>
<evidence type="ECO:0000256" key="1">
    <source>
        <dbReference type="SAM" id="SignalP"/>
    </source>
</evidence>
<name>A0A067LYA5_BOTB1</name>
<evidence type="ECO:0000259" key="2">
    <source>
        <dbReference type="Pfam" id="PF00561"/>
    </source>
</evidence>
<reference evidence="4" key="1">
    <citation type="journal article" date="2014" name="Proc. Natl. Acad. Sci. U.S.A.">
        <title>Extensive sampling of basidiomycete genomes demonstrates inadequacy of the white-rot/brown-rot paradigm for wood decay fungi.</title>
        <authorList>
            <person name="Riley R."/>
            <person name="Salamov A.A."/>
            <person name="Brown D.W."/>
            <person name="Nagy L.G."/>
            <person name="Floudas D."/>
            <person name="Held B.W."/>
            <person name="Levasseur A."/>
            <person name="Lombard V."/>
            <person name="Morin E."/>
            <person name="Otillar R."/>
            <person name="Lindquist E.A."/>
            <person name="Sun H."/>
            <person name="LaButti K.M."/>
            <person name="Schmutz J."/>
            <person name="Jabbour D."/>
            <person name="Luo H."/>
            <person name="Baker S.E."/>
            <person name="Pisabarro A.G."/>
            <person name="Walton J.D."/>
            <person name="Blanchette R.A."/>
            <person name="Henrissat B."/>
            <person name="Martin F."/>
            <person name="Cullen D."/>
            <person name="Hibbett D.S."/>
            <person name="Grigoriev I.V."/>
        </authorList>
    </citation>
    <scope>NUCLEOTIDE SEQUENCE [LARGE SCALE GENOMIC DNA]</scope>
    <source>
        <strain evidence="4">FD-172 SS1</strain>
    </source>
</reference>
<evidence type="ECO:0000313" key="3">
    <source>
        <dbReference type="EMBL" id="KDQ07310.1"/>
    </source>
</evidence>
<feature type="chain" id="PRO_5001640844" description="AB hydrolase-1 domain-containing protein" evidence="1">
    <location>
        <begin position="18"/>
        <end position="312"/>
    </location>
</feature>
<dbReference type="OrthoDB" id="408373at2759"/>
<dbReference type="InterPro" id="IPR000073">
    <property type="entry name" value="AB_hydrolase_1"/>
</dbReference>
<dbReference type="EMBL" id="KL198110">
    <property type="protein sequence ID" value="KDQ07310.1"/>
    <property type="molecule type" value="Genomic_DNA"/>
</dbReference>
<dbReference type="InterPro" id="IPR029058">
    <property type="entry name" value="AB_hydrolase_fold"/>
</dbReference>
<proteinExistence type="predicted"/>
<evidence type="ECO:0000313" key="4">
    <source>
        <dbReference type="Proteomes" id="UP000027195"/>
    </source>
</evidence>
<dbReference type="Pfam" id="PF00561">
    <property type="entry name" value="Abhydrolase_1"/>
    <property type="match status" value="1"/>
</dbReference>
<dbReference type="AlphaFoldDB" id="A0A067LYA5"/>
<keyword evidence="4" id="KW-1185">Reference proteome</keyword>
<dbReference type="InParanoid" id="A0A067LYA5"/>
<dbReference type="PANTHER" id="PTHR43798">
    <property type="entry name" value="MONOACYLGLYCEROL LIPASE"/>
    <property type="match status" value="1"/>
</dbReference>